<keyword evidence="2" id="KW-1185">Reference proteome</keyword>
<dbReference type="EMBL" id="BMKP01000001">
    <property type="protein sequence ID" value="GGE94795.1"/>
    <property type="molecule type" value="Genomic_DNA"/>
</dbReference>
<evidence type="ECO:0000313" key="1">
    <source>
        <dbReference type="EMBL" id="GGE94795.1"/>
    </source>
</evidence>
<proteinExistence type="predicted"/>
<gene>
    <name evidence="1" type="ORF">GCM10011518_00100</name>
</gene>
<sequence length="239" mass="27572">MDGSVPVVFTGSTKNWKVNSQLKGVPYFTLAEPIDTTSILFRSNNSKKASHVLGVYKKNRNPKSSYNPSLLKQQIDGIFDTDGLLVFDPKKQRMVYVYYYRNEFIVADKELALKYRGRTIDTITQAKIKVAYLNKNTSRKMAAPPLTVNAHAALCENLLWVHSNIQGQFEEEQLWKNAYIIDVYDLKKHRYVLSFAIYKVGDKKLRALYVTPSHLYALMDNELVMYELRTVLKKEMKGN</sequence>
<name>A0ABQ1TJD2_9FLAO</name>
<reference evidence="2" key="1">
    <citation type="journal article" date="2019" name="Int. J. Syst. Evol. Microbiol.">
        <title>The Global Catalogue of Microorganisms (GCM) 10K type strain sequencing project: providing services to taxonomists for standard genome sequencing and annotation.</title>
        <authorList>
            <consortium name="The Broad Institute Genomics Platform"/>
            <consortium name="The Broad Institute Genome Sequencing Center for Infectious Disease"/>
            <person name="Wu L."/>
            <person name="Ma J."/>
        </authorList>
    </citation>
    <scope>NUCLEOTIDE SEQUENCE [LARGE SCALE GENOMIC DNA]</scope>
    <source>
        <strain evidence="2">CGMCC 1.16060</strain>
    </source>
</reference>
<dbReference type="Proteomes" id="UP000655016">
    <property type="component" value="Unassembled WGS sequence"/>
</dbReference>
<evidence type="ECO:0000313" key="2">
    <source>
        <dbReference type="Proteomes" id="UP000655016"/>
    </source>
</evidence>
<accession>A0ABQ1TJD2</accession>
<comment type="caution">
    <text evidence="1">The sequence shown here is derived from an EMBL/GenBank/DDBJ whole genome shotgun (WGS) entry which is preliminary data.</text>
</comment>
<organism evidence="1 2">
    <name type="scientific">Flavobacterium limi</name>
    <dbReference type="NCBI Taxonomy" id="2045105"/>
    <lineage>
        <taxon>Bacteria</taxon>
        <taxon>Pseudomonadati</taxon>
        <taxon>Bacteroidota</taxon>
        <taxon>Flavobacteriia</taxon>
        <taxon>Flavobacteriales</taxon>
        <taxon>Flavobacteriaceae</taxon>
        <taxon>Flavobacterium</taxon>
    </lineage>
</organism>
<protein>
    <submittedName>
        <fullName evidence="1">Uncharacterized protein</fullName>
    </submittedName>
</protein>